<sequence>MAQVIFNEEWVVEAKLCERTGLSKRQITCYRAHRWIEGIHFKRVTQTEGDNSSPRATLWYNFPKINSFVQEQ</sequence>
<evidence type="ECO:0000313" key="1">
    <source>
        <dbReference type="EMBL" id="MCU6671373.1"/>
    </source>
</evidence>
<name>A0A9J6QSR8_9ENTR</name>
<dbReference type="Gene3D" id="1.10.1660.60">
    <property type="entry name" value="Putative excisionased domain DUF1233"/>
    <property type="match status" value="1"/>
</dbReference>
<gene>
    <name evidence="1" type="ORF">M8013_21860</name>
</gene>
<proteinExistence type="predicted"/>
<keyword evidence="2" id="KW-1185">Reference proteome</keyword>
<protein>
    <submittedName>
        <fullName evidence="1">Excisionase family protein</fullName>
    </submittedName>
</protein>
<dbReference type="AlphaFoldDB" id="A0A9J6QSR8"/>
<dbReference type="RefSeq" id="WP_271269855.1">
    <property type="nucleotide sequence ID" value="NZ_JAMGZJ010000078.1"/>
</dbReference>
<dbReference type="Pfam" id="PF06806">
    <property type="entry name" value="DUF1233"/>
    <property type="match status" value="1"/>
</dbReference>
<dbReference type="Proteomes" id="UP001061282">
    <property type="component" value="Unassembled WGS sequence"/>
</dbReference>
<evidence type="ECO:0000313" key="2">
    <source>
        <dbReference type="Proteomes" id="UP001061282"/>
    </source>
</evidence>
<accession>A0A9J6QSR8</accession>
<comment type="caution">
    <text evidence="1">The sequence shown here is derived from an EMBL/GenBank/DDBJ whole genome shotgun (WGS) entry which is preliminary data.</text>
</comment>
<dbReference type="InterPro" id="IPR038146">
    <property type="entry name" value="933W_put_Xis_sf"/>
</dbReference>
<reference evidence="1" key="1">
    <citation type="submission" date="2022-05" db="EMBL/GenBank/DDBJ databases">
        <title>Description of a novel species of Leclercia; Leclercia tamurae and the Proposal for a Novel Genus Silvania gen. nov. Containing Two Novel Species Silvania hatchlandensis sp. nov. and Silvania confinis sp. nov. Isolated from the Rhizosphere of Oak.</title>
        <authorList>
            <person name="Maddock D.W."/>
            <person name="Brady C.L."/>
            <person name="Denman S."/>
            <person name="Arnold D."/>
        </authorList>
    </citation>
    <scope>NUCLEOTIDE SEQUENCE</scope>
    <source>
        <strain evidence="1">H4N4</strain>
    </source>
</reference>
<dbReference type="InterPro" id="IPR009634">
    <property type="entry name" value="Put_exci"/>
</dbReference>
<organism evidence="1 2">
    <name type="scientific">Silvania confinis</name>
    <dbReference type="NCBI Taxonomy" id="2926470"/>
    <lineage>
        <taxon>Bacteria</taxon>
        <taxon>Pseudomonadati</taxon>
        <taxon>Pseudomonadota</taxon>
        <taxon>Gammaproteobacteria</taxon>
        <taxon>Enterobacterales</taxon>
        <taxon>Enterobacteriaceae</taxon>
        <taxon>Silvania</taxon>
    </lineage>
</organism>
<dbReference type="EMBL" id="JAMGZJ010000078">
    <property type="protein sequence ID" value="MCU6671373.1"/>
    <property type="molecule type" value="Genomic_DNA"/>
</dbReference>